<dbReference type="Gene3D" id="2.40.50.450">
    <property type="match status" value="1"/>
</dbReference>
<dbReference type="InterPro" id="IPR003439">
    <property type="entry name" value="ABC_transporter-like_ATP-bd"/>
</dbReference>
<keyword evidence="7" id="KW-1278">Translocase</keyword>
<dbReference type="RefSeq" id="WP_235704917.1">
    <property type="nucleotide sequence ID" value="NZ_JAKGBZ010000027.1"/>
</dbReference>
<dbReference type="Pfam" id="PF08402">
    <property type="entry name" value="TOBE_2"/>
    <property type="match status" value="1"/>
</dbReference>
<evidence type="ECO:0000256" key="4">
    <source>
        <dbReference type="ARBA" id="ARBA00022519"/>
    </source>
</evidence>
<keyword evidence="8" id="KW-0408">Iron</keyword>
<dbReference type="SUPFAM" id="SSF52540">
    <property type="entry name" value="P-loop containing nucleoside triphosphate hydrolases"/>
    <property type="match status" value="1"/>
</dbReference>
<keyword evidence="10" id="KW-0472">Membrane</keyword>
<evidence type="ECO:0000256" key="9">
    <source>
        <dbReference type="ARBA" id="ARBA00023065"/>
    </source>
</evidence>
<evidence type="ECO:0000256" key="6">
    <source>
        <dbReference type="ARBA" id="ARBA00022840"/>
    </source>
</evidence>
<dbReference type="InterPro" id="IPR008995">
    <property type="entry name" value="Mo/tungstate-bd_C_term_dom"/>
</dbReference>
<dbReference type="GO" id="GO:0005524">
    <property type="term" value="F:ATP binding"/>
    <property type="evidence" value="ECO:0007669"/>
    <property type="project" value="UniProtKB-KW"/>
</dbReference>
<dbReference type="SUPFAM" id="SSF50331">
    <property type="entry name" value="MOP-like"/>
    <property type="match status" value="1"/>
</dbReference>
<keyword evidence="9" id="KW-0406">Ion transport</keyword>
<keyword evidence="13" id="KW-1185">Reference proteome</keyword>
<evidence type="ECO:0000259" key="11">
    <source>
        <dbReference type="PROSITE" id="PS50893"/>
    </source>
</evidence>
<evidence type="ECO:0000256" key="5">
    <source>
        <dbReference type="ARBA" id="ARBA00022741"/>
    </source>
</evidence>
<reference evidence="12 13" key="1">
    <citation type="submission" date="2022-01" db="EMBL/GenBank/DDBJ databases">
        <authorList>
            <person name="Won M."/>
            <person name="Kim S.-J."/>
            <person name="Kwon S.-W."/>
        </authorList>
    </citation>
    <scope>NUCLEOTIDE SEQUENCE [LARGE SCALE GENOMIC DNA]</scope>
    <source>
        <strain evidence="12 13">KCTC 23505</strain>
    </source>
</reference>
<keyword evidence="3" id="KW-0410">Iron transport</keyword>
<evidence type="ECO:0000256" key="3">
    <source>
        <dbReference type="ARBA" id="ARBA00022496"/>
    </source>
</evidence>
<dbReference type="InterPro" id="IPR017871">
    <property type="entry name" value="ABC_transporter-like_CS"/>
</dbReference>
<protein>
    <submittedName>
        <fullName evidence="12">ABC transporter ATP-binding protein</fullName>
    </submittedName>
</protein>
<evidence type="ECO:0000256" key="2">
    <source>
        <dbReference type="ARBA" id="ARBA00022475"/>
    </source>
</evidence>
<dbReference type="CDD" id="cd03259">
    <property type="entry name" value="ABC_Carb_Solutes_like"/>
    <property type="match status" value="1"/>
</dbReference>
<keyword evidence="4" id="KW-0997">Cell inner membrane</keyword>
<gene>
    <name evidence="12" type="ORF">L2A60_13335</name>
</gene>
<dbReference type="PROSITE" id="PS00211">
    <property type="entry name" value="ABC_TRANSPORTER_1"/>
    <property type="match status" value="1"/>
</dbReference>
<dbReference type="InterPro" id="IPR013611">
    <property type="entry name" value="Transp-assoc_OB_typ2"/>
</dbReference>
<dbReference type="PROSITE" id="PS50893">
    <property type="entry name" value="ABC_TRANSPORTER_2"/>
    <property type="match status" value="1"/>
</dbReference>
<dbReference type="InterPro" id="IPR003593">
    <property type="entry name" value="AAA+_ATPase"/>
</dbReference>
<keyword evidence="2" id="KW-1003">Cell membrane</keyword>
<dbReference type="InterPro" id="IPR027417">
    <property type="entry name" value="P-loop_NTPase"/>
</dbReference>
<keyword evidence="1" id="KW-0813">Transport</keyword>
<dbReference type="SMART" id="SM00382">
    <property type="entry name" value="AAA"/>
    <property type="match status" value="1"/>
</dbReference>
<dbReference type="InterPro" id="IPR050093">
    <property type="entry name" value="ABC_SmlMolc_Importer"/>
</dbReference>
<name>A0ABS9DY39_9PROT</name>
<dbReference type="PANTHER" id="PTHR42781:SF5">
    <property type="entry name" value="PUTRESCINE TRANSPORT ATP-BINDING PROTEIN POTG"/>
    <property type="match status" value="1"/>
</dbReference>
<organism evidence="12 13">
    <name type="scientific">Acidiphilium iwatense</name>
    <dbReference type="NCBI Taxonomy" id="768198"/>
    <lineage>
        <taxon>Bacteria</taxon>
        <taxon>Pseudomonadati</taxon>
        <taxon>Pseudomonadota</taxon>
        <taxon>Alphaproteobacteria</taxon>
        <taxon>Acetobacterales</taxon>
        <taxon>Acidocellaceae</taxon>
        <taxon>Acidiphilium</taxon>
    </lineage>
</organism>
<keyword evidence="6 12" id="KW-0067">ATP-binding</keyword>
<dbReference type="Proteomes" id="UP001521209">
    <property type="component" value="Unassembled WGS sequence"/>
</dbReference>
<sequence length="348" mass="36258">MAALDIGGVVKRFGAGTVLDRVDLAVRSGDVLAILGASGSGKTTLLRLIAGFDRVDAGSIAIDGVAVANPSLHVPPERRRIGYLAQEGALFPHLSVGRNIAFGLGRGRHDARIVELLAMVGLPADFAARSPHQLSGGEQQRVALARALAASPRLVMLDEPFSALDATLRQDVRQTVATALKATGATAILVTHDQAEALSMGDRVAVLRDGRIVQHTDPASLYHRPRDAALAQFVGEAVLLPAMAHGAEADCALGTLALAEPMQGAVTIMIRPEQIRPVPEATAGSTAALIEATHYFGHDALIELRLADAAAPMLLSRVFSHTLPHSSGRIGLLVEGTVAAFPDAIAAD</sequence>
<dbReference type="PANTHER" id="PTHR42781">
    <property type="entry name" value="SPERMIDINE/PUTRESCINE IMPORT ATP-BINDING PROTEIN POTA"/>
    <property type="match status" value="1"/>
</dbReference>
<feature type="domain" description="ABC transporter" evidence="11">
    <location>
        <begin position="4"/>
        <end position="234"/>
    </location>
</feature>
<dbReference type="EMBL" id="JAKGBZ010000027">
    <property type="protein sequence ID" value="MCF3947661.1"/>
    <property type="molecule type" value="Genomic_DNA"/>
</dbReference>
<proteinExistence type="predicted"/>
<dbReference type="Pfam" id="PF00005">
    <property type="entry name" value="ABC_tran"/>
    <property type="match status" value="1"/>
</dbReference>
<comment type="caution">
    <text evidence="12">The sequence shown here is derived from an EMBL/GenBank/DDBJ whole genome shotgun (WGS) entry which is preliminary data.</text>
</comment>
<keyword evidence="5" id="KW-0547">Nucleotide-binding</keyword>
<accession>A0ABS9DY39</accession>
<evidence type="ECO:0000256" key="7">
    <source>
        <dbReference type="ARBA" id="ARBA00022967"/>
    </source>
</evidence>
<evidence type="ECO:0000313" key="13">
    <source>
        <dbReference type="Proteomes" id="UP001521209"/>
    </source>
</evidence>
<dbReference type="Gene3D" id="3.40.50.300">
    <property type="entry name" value="P-loop containing nucleotide triphosphate hydrolases"/>
    <property type="match status" value="1"/>
</dbReference>
<evidence type="ECO:0000313" key="12">
    <source>
        <dbReference type="EMBL" id="MCF3947661.1"/>
    </source>
</evidence>
<evidence type="ECO:0000256" key="1">
    <source>
        <dbReference type="ARBA" id="ARBA00022448"/>
    </source>
</evidence>
<dbReference type="InterPro" id="IPR015853">
    <property type="entry name" value="ABC_transpr_FbpC"/>
</dbReference>
<evidence type="ECO:0000256" key="8">
    <source>
        <dbReference type="ARBA" id="ARBA00023004"/>
    </source>
</evidence>
<evidence type="ECO:0000256" key="10">
    <source>
        <dbReference type="ARBA" id="ARBA00023136"/>
    </source>
</evidence>